<evidence type="ECO:0000256" key="4">
    <source>
        <dbReference type="SAM" id="Phobius"/>
    </source>
</evidence>
<dbReference type="PANTHER" id="PTHR19848:SF8">
    <property type="entry name" value="F-BOX AND WD REPEAT DOMAIN CONTAINING 7"/>
    <property type="match status" value="1"/>
</dbReference>
<dbReference type="SUPFAM" id="SSF82171">
    <property type="entry name" value="DPP6 N-terminal domain-like"/>
    <property type="match status" value="1"/>
</dbReference>
<keyword evidence="4" id="KW-1133">Transmembrane helix</keyword>
<organism evidence="5 6">
    <name type="scientific">Dictyobacter vulcani</name>
    <dbReference type="NCBI Taxonomy" id="2607529"/>
    <lineage>
        <taxon>Bacteria</taxon>
        <taxon>Bacillati</taxon>
        <taxon>Chloroflexota</taxon>
        <taxon>Ktedonobacteria</taxon>
        <taxon>Ktedonobacterales</taxon>
        <taxon>Dictyobacteraceae</taxon>
        <taxon>Dictyobacter</taxon>
    </lineage>
</organism>
<gene>
    <name evidence="5" type="ORF">KDW_12070</name>
</gene>
<comment type="caution">
    <text evidence="5">The sequence shown here is derived from an EMBL/GenBank/DDBJ whole genome shotgun (WGS) entry which is preliminary data.</text>
</comment>
<dbReference type="InterPro" id="IPR001680">
    <property type="entry name" value="WD40_rpt"/>
</dbReference>
<keyword evidence="1 3" id="KW-0853">WD repeat</keyword>
<evidence type="ECO:0000313" key="6">
    <source>
        <dbReference type="Proteomes" id="UP000326912"/>
    </source>
</evidence>
<dbReference type="Pfam" id="PF13646">
    <property type="entry name" value="HEAT_2"/>
    <property type="match status" value="1"/>
</dbReference>
<dbReference type="InterPro" id="IPR019775">
    <property type="entry name" value="WD40_repeat_CS"/>
</dbReference>
<dbReference type="EMBL" id="BKZW01000001">
    <property type="protein sequence ID" value="GER87045.1"/>
    <property type="molecule type" value="Genomic_DNA"/>
</dbReference>
<evidence type="ECO:0008006" key="7">
    <source>
        <dbReference type="Google" id="ProtNLM"/>
    </source>
</evidence>
<dbReference type="InterPro" id="IPR016024">
    <property type="entry name" value="ARM-type_fold"/>
</dbReference>
<keyword evidence="2" id="KW-0677">Repeat</keyword>
<dbReference type="AlphaFoldDB" id="A0A5J4KHD5"/>
<evidence type="ECO:0000313" key="5">
    <source>
        <dbReference type="EMBL" id="GER87045.1"/>
    </source>
</evidence>
<sequence length="678" mass="74336">MEENSKAPATLLPALLQRLQLAEPTTTTRETSKQGSEAGWQERVQAIHELRGQHDIHTLMPAFTDPDESVRLAAVQVCAHWGEQAPMQQLLSSLHDPSSLVRQAAIFTLGSLDNDVAKQHIKDAQFDPSPIVQEAVLQMLAQHTESGATSIYNDTTPVTTPRLVADGQTAYISTSSVSDDHDATKNSIEMDRTNATDQSVEIMPLAGKTPHKTNTSMKKKRNWLGGLMAAILLFGLLGSWLVVSYLPNLQTAKDSEIPLWTYSVPVGSNSISWNSDSSQLSFGTQPYALNIYTLANKKLRTYPAVDTAKQMQADKSGAMTDNTSPDTKYLIGTSIDKTKITGQLHIWDNKTGQILASYPYYQPAGYQPANGLYAVATPQLSWSQDNANLATVDGKGNLIVWHAPDGQHPALIFSLKSSHGTFEKVAWSADNKTLAVTTTSGYLEIWNTFTQKMIAAALIGDVQTVTVSPDARYAATGNLSNTMSILDTQSGKVIDHPLTIPYTKADNLVWSRDSRYMILYKDGDGDNKVSTLVWDIAHDKKVFETQSSVQASSVLSPDGHDVAIVSPDDQQINIWEVSTGRKLATHIGKLGPDSFSLLWSPNSKYIASTYQDQQVQLWDAQSGQNITTYAKLKGEVQTLIWSPNGAYMAILTAKRTQVDANSYRISDYNLSIWSVPTH</sequence>
<feature type="transmembrane region" description="Helical" evidence="4">
    <location>
        <begin position="223"/>
        <end position="246"/>
    </location>
</feature>
<dbReference type="InterPro" id="IPR011989">
    <property type="entry name" value="ARM-like"/>
</dbReference>
<feature type="repeat" description="WD" evidence="3">
    <location>
        <begin position="596"/>
        <end position="628"/>
    </location>
</feature>
<evidence type="ECO:0000256" key="3">
    <source>
        <dbReference type="PROSITE-ProRule" id="PRU00221"/>
    </source>
</evidence>
<dbReference type="Proteomes" id="UP000326912">
    <property type="component" value="Unassembled WGS sequence"/>
</dbReference>
<reference evidence="5 6" key="1">
    <citation type="submission" date="2019-10" db="EMBL/GenBank/DDBJ databases">
        <title>Dictyobacter vulcani sp. nov., within the class Ktedonobacteria, isolated from soil of volcanic Mt. Zao.</title>
        <authorList>
            <person name="Zheng Y."/>
            <person name="Wang C.M."/>
            <person name="Sakai Y."/>
            <person name="Abe K."/>
            <person name="Yokota A."/>
            <person name="Yabe S."/>
        </authorList>
    </citation>
    <scope>NUCLEOTIDE SEQUENCE [LARGE SCALE GENOMIC DNA]</scope>
    <source>
        <strain evidence="5 6">W12</strain>
    </source>
</reference>
<dbReference type="Gene3D" id="1.25.10.10">
    <property type="entry name" value="Leucine-rich Repeat Variant"/>
    <property type="match status" value="1"/>
</dbReference>
<keyword evidence="6" id="KW-1185">Reference proteome</keyword>
<keyword evidence="4" id="KW-0472">Membrane</keyword>
<protein>
    <recommendedName>
        <fullName evidence="7">Anaphase-promoting complex subunit 4 WD40 domain-containing protein</fullName>
    </recommendedName>
</protein>
<dbReference type="SUPFAM" id="SSF48371">
    <property type="entry name" value="ARM repeat"/>
    <property type="match status" value="1"/>
</dbReference>
<dbReference type="SUPFAM" id="SSF75011">
    <property type="entry name" value="3-carboxy-cis,cis-mucoante lactonizing enzyme"/>
    <property type="match status" value="1"/>
</dbReference>
<dbReference type="SMART" id="SM00320">
    <property type="entry name" value="WD40"/>
    <property type="match status" value="6"/>
</dbReference>
<keyword evidence="4" id="KW-0812">Transmembrane</keyword>
<dbReference type="Pfam" id="PF00400">
    <property type="entry name" value="WD40"/>
    <property type="match status" value="1"/>
</dbReference>
<dbReference type="RefSeq" id="WP_151755086.1">
    <property type="nucleotide sequence ID" value="NZ_BKZW01000001.1"/>
</dbReference>
<name>A0A5J4KHD5_9CHLR</name>
<dbReference type="InterPro" id="IPR015943">
    <property type="entry name" value="WD40/YVTN_repeat-like_dom_sf"/>
</dbReference>
<accession>A0A5J4KHD5</accession>
<dbReference type="Gene3D" id="2.130.10.10">
    <property type="entry name" value="YVTN repeat-like/Quinoprotein amine dehydrogenase"/>
    <property type="match status" value="2"/>
</dbReference>
<evidence type="ECO:0000256" key="2">
    <source>
        <dbReference type="ARBA" id="ARBA00022737"/>
    </source>
</evidence>
<proteinExistence type="predicted"/>
<dbReference type="PANTHER" id="PTHR19848">
    <property type="entry name" value="WD40 REPEAT PROTEIN"/>
    <property type="match status" value="1"/>
</dbReference>
<dbReference type="PROSITE" id="PS00678">
    <property type="entry name" value="WD_REPEATS_1"/>
    <property type="match status" value="1"/>
</dbReference>
<evidence type="ECO:0000256" key="1">
    <source>
        <dbReference type="ARBA" id="ARBA00022574"/>
    </source>
</evidence>
<dbReference type="PROSITE" id="PS50082">
    <property type="entry name" value="WD_REPEATS_2"/>
    <property type="match status" value="1"/>
</dbReference>